<reference evidence="1 2" key="1">
    <citation type="submission" date="2023-12" db="EMBL/GenBank/DDBJ databases">
        <title>A high-quality genome assembly for Dillenia turbinata (Dilleniales).</title>
        <authorList>
            <person name="Chanderbali A."/>
        </authorList>
    </citation>
    <scope>NUCLEOTIDE SEQUENCE [LARGE SCALE GENOMIC DNA]</scope>
    <source>
        <strain evidence="1">LSX21</strain>
        <tissue evidence="1">Leaf</tissue>
    </source>
</reference>
<organism evidence="1 2">
    <name type="scientific">Dillenia turbinata</name>
    <dbReference type="NCBI Taxonomy" id="194707"/>
    <lineage>
        <taxon>Eukaryota</taxon>
        <taxon>Viridiplantae</taxon>
        <taxon>Streptophyta</taxon>
        <taxon>Embryophyta</taxon>
        <taxon>Tracheophyta</taxon>
        <taxon>Spermatophyta</taxon>
        <taxon>Magnoliopsida</taxon>
        <taxon>eudicotyledons</taxon>
        <taxon>Gunneridae</taxon>
        <taxon>Pentapetalae</taxon>
        <taxon>Dilleniales</taxon>
        <taxon>Dilleniaceae</taxon>
        <taxon>Dillenia</taxon>
    </lineage>
</organism>
<name>A0AAN8V3G6_9MAGN</name>
<sequence length="32" mass="3444">FLTIITGAEVFGAIVSSGPLKGNFEYPKPQYV</sequence>
<dbReference type="Proteomes" id="UP001370490">
    <property type="component" value="Unassembled WGS sequence"/>
</dbReference>
<evidence type="ECO:0000313" key="2">
    <source>
        <dbReference type="Proteomes" id="UP001370490"/>
    </source>
</evidence>
<keyword evidence="2" id="KW-1185">Reference proteome</keyword>
<gene>
    <name evidence="1" type="ORF">RJ641_016166</name>
</gene>
<accession>A0AAN8V3G6</accession>
<dbReference type="AlphaFoldDB" id="A0AAN8V3G6"/>
<comment type="caution">
    <text evidence="1">The sequence shown here is derived from an EMBL/GenBank/DDBJ whole genome shotgun (WGS) entry which is preliminary data.</text>
</comment>
<protein>
    <submittedName>
        <fullName evidence="1">Uncharacterized protein</fullName>
    </submittedName>
</protein>
<dbReference type="EMBL" id="JBAMMX010000021">
    <property type="protein sequence ID" value="KAK6920262.1"/>
    <property type="molecule type" value="Genomic_DNA"/>
</dbReference>
<evidence type="ECO:0000313" key="1">
    <source>
        <dbReference type="EMBL" id="KAK6920262.1"/>
    </source>
</evidence>
<feature type="non-terminal residue" evidence="1">
    <location>
        <position position="1"/>
    </location>
</feature>
<proteinExistence type="predicted"/>